<dbReference type="Pfam" id="PF00293">
    <property type="entry name" value="NUDIX"/>
    <property type="match status" value="1"/>
</dbReference>
<accession>A0A942TQQ5</accession>
<proteinExistence type="inferred from homology"/>
<evidence type="ECO:0000256" key="3">
    <source>
        <dbReference type="RuleBase" id="RU003476"/>
    </source>
</evidence>
<dbReference type="CDD" id="cd02883">
    <property type="entry name" value="NUDIX_Hydrolase"/>
    <property type="match status" value="1"/>
</dbReference>
<evidence type="ECO:0000313" key="5">
    <source>
        <dbReference type="EMBL" id="MBS4200129.1"/>
    </source>
</evidence>
<name>A0A942TQQ5_9BACI</name>
<keyword evidence="6" id="KW-1185">Reference proteome</keyword>
<dbReference type="SUPFAM" id="SSF55811">
    <property type="entry name" value="Nudix"/>
    <property type="match status" value="1"/>
</dbReference>
<evidence type="ECO:0000259" key="4">
    <source>
        <dbReference type="PROSITE" id="PS51462"/>
    </source>
</evidence>
<gene>
    <name evidence="5" type="ORF">KHA93_10845</name>
</gene>
<evidence type="ECO:0000256" key="1">
    <source>
        <dbReference type="ARBA" id="ARBA00001946"/>
    </source>
</evidence>
<dbReference type="InterPro" id="IPR000086">
    <property type="entry name" value="NUDIX_hydrolase_dom"/>
</dbReference>
<sequence length="145" mass="17022">MQEWFGSSGVCINEKNELLMVLQGKPEEEKTWSIPSGGKEHEETFEECCIREIEEETGYSAKIIEEIKIKRGSYEHLNITFEVHYFFVRIVGGKRIIQDPDNLIYDIAWKNTDEIKTLKLSFPEDRDFLIDYITKNTSPNPYHNN</sequence>
<dbReference type="EMBL" id="JAGYPJ010000001">
    <property type="protein sequence ID" value="MBS4200129.1"/>
    <property type="molecule type" value="Genomic_DNA"/>
</dbReference>
<protein>
    <submittedName>
        <fullName evidence="5">NUDIX hydrolase</fullName>
    </submittedName>
</protein>
<dbReference type="GO" id="GO:0016787">
    <property type="term" value="F:hydrolase activity"/>
    <property type="evidence" value="ECO:0007669"/>
    <property type="project" value="UniProtKB-KW"/>
</dbReference>
<reference evidence="5 6" key="1">
    <citation type="submission" date="2021-05" db="EMBL/GenBank/DDBJ databases">
        <title>Novel Bacillus species.</title>
        <authorList>
            <person name="Liu G."/>
        </authorList>
    </citation>
    <scope>NUCLEOTIDE SEQUENCE [LARGE SCALE GENOMIC DNA]</scope>
    <source>
        <strain evidence="5 6">FJAT-49732</strain>
    </source>
</reference>
<dbReference type="PROSITE" id="PS00893">
    <property type="entry name" value="NUDIX_BOX"/>
    <property type="match status" value="1"/>
</dbReference>
<keyword evidence="2 3" id="KW-0378">Hydrolase</keyword>
<organism evidence="5 6">
    <name type="scientific">Lederbergia citrisecunda</name>
    <dbReference type="NCBI Taxonomy" id="2833583"/>
    <lineage>
        <taxon>Bacteria</taxon>
        <taxon>Bacillati</taxon>
        <taxon>Bacillota</taxon>
        <taxon>Bacilli</taxon>
        <taxon>Bacillales</taxon>
        <taxon>Bacillaceae</taxon>
        <taxon>Lederbergia</taxon>
    </lineage>
</organism>
<dbReference type="InterPro" id="IPR020476">
    <property type="entry name" value="Nudix_hydrolase"/>
</dbReference>
<comment type="caution">
    <text evidence="5">The sequence shown here is derived from an EMBL/GenBank/DDBJ whole genome shotgun (WGS) entry which is preliminary data.</text>
</comment>
<dbReference type="PANTHER" id="PTHR43046">
    <property type="entry name" value="GDP-MANNOSE MANNOSYL HYDROLASE"/>
    <property type="match status" value="1"/>
</dbReference>
<dbReference type="PROSITE" id="PS51462">
    <property type="entry name" value="NUDIX"/>
    <property type="match status" value="1"/>
</dbReference>
<feature type="domain" description="Nudix hydrolase" evidence="4">
    <location>
        <begin position="3"/>
        <end position="134"/>
    </location>
</feature>
<comment type="cofactor">
    <cofactor evidence="1">
        <name>Mg(2+)</name>
        <dbReference type="ChEBI" id="CHEBI:18420"/>
    </cofactor>
</comment>
<dbReference type="InterPro" id="IPR020084">
    <property type="entry name" value="NUDIX_hydrolase_CS"/>
</dbReference>
<dbReference type="PRINTS" id="PR00502">
    <property type="entry name" value="NUDIXFAMILY"/>
</dbReference>
<evidence type="ECO:0000313" key="6">
    <source>
        <dbReference type="Proteomes" id="UP000682713"/>
    </source>
</evidence>
<dbReference type="AlphaFoldDB" id="A0A942TQQ5"/>
<dbReference type="RefSeq" id="WP_213110737.1">
    <property type="nucleotide sequence ID" value="NZ_JAGYPJ010000001.1"/>
</dbReference>
<evidence type="ECO:0000256" key="2">
    <source>
        <dbReference type="ARBA" id="ARBA00022801"/>
    </source>
</evidence>
<dbReference type="Gene3D" id="3.90.79.10">
    <property type="entry name" value="Nucleoside Triphosphate Pyrophosphohydrolase"/>
    <property type="match status" value="1"/>
</dbReference>
<dbReference type="Proteomes" id="UP000682713">
    <property type="component" value="Unassembled WGS sequence"/>
</dbReference>
<comment type="similarity">
    <text evidence="3">Belongs to the Nudix hydrolase family.</text>
</comment>
<dbReference type="InterPro" id="IPR015797">
    <property type="entry name" value="NUDIX_hydrolase-like_dom_sf"/>
</dbReference>
<dbReference type="PANTHER" id="PTHR43046:SF2">
    <property type="entry name" value="8-OXO-DGTP DIPHOSPHATASE-RELATED"/>
    <property type="match status" value="1"/>
</dbReference>